<sequence length="394" mass="44851">MLIQEGLFSHATIDRNKEYLVFQGSCFYDGIVKCMVLEENLDTLDYEVMSIGCGIMGKLSGKIPIMKKTGIYNFQLWLEDTAGEVLETVQILHVTIKDNISNNLSVPEIGRNSIELERITYHKDCEDNKALIILTYKNVADGLCVKDAAKGFHIKLAPRLMDYGQITEVHIEGNKIMLKTAIAYQGPNDVSSAFLSYKYPAETQNIITDSQGRYIPEMDMVRVVSEGFLSPYMNVWQISISETLNEDFRSIGYPWHLSEKDYKEVQFPGWYCEVPEELCCHGEEAVIYFAGYLMCEERENFCLHAGSCDENKLKLWFDNIEVMYTDNSNQGAAKLFIEPGIHEILFAVNTMGGKAAGIYARLEKLTYPGDDGNIVKTHPKFPVFIRKDYVKNFQ</sequence>
<dbReference type="EMBL" id="AP023367">
    <property type="protein sequence ID" value="BCJ93738.1"/>
    <property type="molecule type" value="Genomic_DNA"/>
</dbReference>
<proteinExistence type="predicted"/>
<dbReference type="KEGG" id="acel:acsn021_13070"/>
<keyword evidence="2" id="KW-1185">Reference proteome</keyword>
<evidence type="ECO:0000313" key="2">
    <source>
        <dbReference type="Proteomes" id="UP000515561"/>
    </source>
</evidence>
<accession>A0A6S6R3W3</accession>
<dbReference type="AlphaFoldDB" id="A0A6S6R3W3"/>
<dbReference type="Proteomes" id="UP000515561">
    <property type="component" value="Chromosome"/>
</dbReference>
<name>A0A6S6R3W3_9FIRM</name>
<reference evidence="1 2" key="1">
    <citation type="journal article" date="2016" name="Int. J. Syst. Evol. Microbiol.">
        <title>Descriptions of Anaerotaenia torta gen. nov., sp. nov. and Anaerocolumna cellulosilytica gen. nov., sp. nov. isolated from a methanogenic reactor of cattle waste.</title>
        <authorList>
            <person name="Uek A."/>
            <person name="Ohtaki Y."/>
            <person name="Kaku N."/>
            <person name="Ueki K."/>
        </authorList>
    </citation>
    <scope>NUCLEOTIDE SEQUENCE [LARGE SCALE GENOMIC DNA]</scope>
    <source>
        <strain evidence="1 2">SN021</strain>
    </source>
</reference>
<dbReference type="RefSeq" id="WP_184092871.1">
    <property type="nucleotide sequence ID" value="NZ_AP023367.1"/>
</dbReference>
<gene>
    <name evidence="1" type="ORF">acsn021_13070</name>
</gene>
<protein>
    <submittedName>
        <fullName evidence="1">Uncharacterized protein</fullName>
    </submittedName>
</protein>
<evidence type="ECO:0000313" key="1">
    <source>
        <dbReference type="EMBL" id="BCJ93738.1"/>
    </source>
</evidence>
<organism evidence="1 2">
    <name type="scientific">Anaerocolumna cellulosilytica</name>
    <dbReference type="NCBI Taxonomy" id="433286"/>
    <lineage>
        <taxon>Bacteria</taxon>
        <taxon>Bacillati</taxon>
        <taxon>Bacillota</taxon>
        <taxon>Clostridia</taxon>
        <taxon>Lachnospirales</taxon>
        <taxon>Lachnospiraceae</taxon>
        <taxon>Anaerocolumna</taxon>
    </lineage>
</organism>